<evidence type="ECO:0000313" key="3">
    <source>
        <dbReference type="Proteomes" id="UP000440578"/>
    </source>
</evidence>
<keyword evidence="1" id="KW-0732">Signal</keyword>
<dbReference type="Proteomes" id="UP000440578">
    <property type="component" value="Unassembled WGS sequence"/>
</dbReference>
<name>A0A6A4VN07_AMPAM</name>
<evidence type="ECO:0000313" key="2">
    <source>
        <dbReference type="EMBL" id="KAF0292964.1"/>
    </source>
</evidence>
<evidence type="ECO:0000256" key="1">
    <source>
        <dbReference type="SAM" id="SignalP"/>
    </source>
</evidence>
<feature type="signal peptide" evidence="1">
    <location>
        <begin position="1"/>
        <end position="17"/>
    </location>
</feature>
<keyword evidence="3" id="KW-1185">Reference proteome</keyword>
<dbReference type="AlphaFoldDB" id="A0A6A4VN07"/>
<comment type="caution">
    <text evidence="2">The sequence shown here is derived from an EMBL/GenBank/DDBJ whole genome shotgun (WGS) entry which is preliminary data.</text>
</comment>
<reference evidence="2 3" key="1">
    <citation type="submission" date="2019-07" db="EMBL/GenBank/DDBJ databases">
        <title>Draft genome assembly of a fouling barnacle, Amphibalanus amphitrite (Darwin, 1854): The first reference genome for Thecostraca.</title>
        <authorList>
            <person name="Kim W."/>
        </authorList>
    </citation>
    <scope>NUCLEOTIDE SEQUENCE [LARGE SCALE GENOMIC DNA]</scope>
    <source>
        <strain evidence="2">SNU_AA5</strain>
        <tissue evidence="2">Soma without cirri and trophi</tissue>
    </source>
</reference>
<organism evidence="2 3">
    <name type="scientific">Amphibalanus amphitrite</name>
    <name type="common">Striped barnacle</name>
    <name type="synonym">Balanus amphitrite</name>
    <dbReference type="NCBI Taxonomy" id="1232801"/>
    <lineage>
        <taxon>Eukaryota</taxon>
        <taxon>Metazoa</taxon>
        <taxon>Ecdysozoa</taxon>
        <taxon>Arthropoda</taxon>
        <taxon>Crustacea</taxon>
        <taxon>Multicrustacea</taxon>
        <taxon>Cirripedia</taxon>
        <taxon>Thoracica</taxon>
        <taxon>Thoracicalcarea</taxon>
        <taxon>Balanomorpha</taxon>
        <taxon>Balanoidea</taxon>
        <taxon>Balanidae</taxon>
        <taxon>Amphibalaninae</taxon>
        <taxon>Amphibalanus</taxon>
    </lineage>
</organism>
<sequence length="76" mass="8322">MRCLLLLVMLLPLCGEAAPQQYDQSLPVNTETSVVVGSGCSRGFERCGDGRCCRINTPFSCPPGYFFIGGRCIRLF</sequence>
<dbReference type="EMBL" id="VIIS01001781">
    <property type="protein sequence ID" value="KAF0292964.1"/>
    <property type="molecule type" value="Genomic_DNA"/>
</dbReference>
<proteinExistence type="predicted"/>
<accession>A0A6A4VN07</accession>
<feature type="chain" id="PRO_5025450005" evidence="1">
    <location>
        <begin position="18"/>
        <end position="76"/>
    </location>
</feature>
<gene>
    <name evidence="2" type="ORF">FJT64_009081</name>
</gene>
<protein>
    <submittedName>
        <fullName evidence="2">Uncharacterized protein</fullName>
    </submittedName>
</protein>